<dbReference type="GO" id="GO:0008168">
    <property type="term" value="F:methyltransferase activity"/>
    <property type="evidence" value="ECO:0007669"/>
    <property type="project" value="UniProtKB-ARBA"/>
</dbReference>
<comment type="caution">
    <text evidence="3">The sequence shown here is derived from an EMBL/GenBank/DDBJ whole genome shotgun (WGS) entry which is preliminary data.</text>
</comment>
<dbReference type="Pfam" id="PF13649">
    <property type="entry name" value="Methyltransf_25"/>
    <property type="match status" value="1"/>
</dbReference>
<sequence>MTGPDPEEHARRLAAESLSADDPTGWFERLYAEAEQGEAVVPWDRGAPHRMLVEWARAAGLDGHGRTALVIGSGLGEDAEFFSGLGFRTVAFDVSATAVRAARRRFPDSTVRYLTADLLDTPDDWEKVFDLVVESLTVQALPRSVRLEAVARVAGTVGPGGTLIVVAAARDKRDDPDQGPPWPLTRAEVESFATGDLRPVRIEAVRDAQQPGVRRWRAQFHRDRPRH</sequence>
<evidence type="ECO:0000259" key="2">
    <source>
        <dbReference type="Pfam" id="PF13649"/>
    </source>
</evidence>
<dbReference type="InterPro" id="IPR041698">
    <property type="entry name" value="Methyltransf_25"/>
</dbReference>
<gene>
    <name evidence="3" type="ORF">GCM10012280_64050</name>
</gene>
<accession>A0A918E0L1</accession>
<dbReference type="InterPro" id="IPR029063">
    <property type="entry name" value="SAM-dependent_MTases_sf"/>
</dbReference>
<proteinExistence type="predicted"/>
<reference evidence="3" key="2">
    <citation type="submission" date="2020-09" db="EMBL/GenBank/DDBJ databases">
        <authorList>
            <person name="Sun Q."/>
            <person name="Zhou Y."/>
        </authorList>
    </citation>
    <scope>NUCLEOTIDE SEQUENCE</scope>
    <source>
        <strain evidence="3">CGMCC 4.7201</strain>
    </source>
</reference>
<dbReference type="Proteomes" id="UP000641932">
    <property type="component" value="Unassembled WGS sequence"/>
</dbReference>
<evidence type="ECO:0000313" key="3">
    <source>
        <dbReference type="EMBL" id="GGO98886.1"/>
    </source>
</evidence>
<protein>
    <recommendedName>
        <fullName evidence="2">Methyltransferase domain-containing protein</fullName>
    </recommendedName>
</protein>
<evidence type="ECO:0000313" key="4">
    <source>
        <dbReference type="Proteomes" id="UP000641932"/>
    </source>
</evidence>
<feature type="domain" description="Methyltransferase" evidence="2">
    <location>
        <begin position="69"/>
        <end position="161"/>
    </location>
</feature>
<keyword evidence="4" id="KW-1185">Reference proteome</keyword>
<dbReference type="RefSeq" id="WP_189135348.1">
    <property type="nucleotide sequence ID" value="NZ_BMMS01000041.1"/>
</dbReference>
<dbReference type="SUPFAM" id="SSF53335">
    <property type="entry name" value="S-adenosyl-L-methionine-dependent methyltransferases"/>
    <property type="match status" value="1"/>
</dbReference>
<name>A0A918E0L1_9ACTN</name>
<dbReference type="GO" id="GO:0017000">
    <property type="term" value="P:antibiotic biosynthetic process"/>
    <property type="evidence" value="ECO:0007669"/>
    <property type="project" value="UniProtKB-ARBA"/>
</dbReference>
<dbReference type="AlphaFoldDB" id="A0A918E0L1"/>
<organism evidence="3 4">
    <name type="scientific">Wenjunlia tyrosinilytica</name>
    <dbReference type="NCBI Taxonomy" id="1544741"/>
    <lineage>
        <taxon>Bacteria</taxon>
        <taxon>Bacillati</taxon>
        <taxon>Actinomycetota</taxon>
        <taxon>Actinomycetes</taxon>
        <taxon>Kitasatosporales</taxon>
        <taxon>Streptomycetaceae</taxon>
        <taxon>Wenjunlia</taxon>
    </lineage>
</organism>
<keyword evidence="1" id="KW-0808">Transferase</keyword>
<evidence type="ECO:0000256" key="1">
    <source>
        <dbReference type="ARBA" id="ARBA00022679"/>
    </source>
</evidence>
<reference evidence="3" key="1">
    <citation type="journal article" date="2014" name="Int. J. Syst. Evol. Microbiol.">
        <title>Complete genome sequence of Corynebacterium casei LMG S-19264T (=DSM 44701T), isolated from a smear-ripened cheese.</title>
        <authorList>
            <consortium name="US DOE Joint Genome Institute (JGI-PGF)"/>
            <person name="Walter F."/>
            <person name="Albersmeier A."/>
            <person name="Kalinowski J."/>
            <person name="Ruckert C."/>
        </authorList>
    </citation>
    <scope>NUCLEOTIDE SEQUENCE</scope>
    <source>
        <strain evidence="3">CGMCC 4.7201</strain>
    </source>
</reference>
<dbReference type="PANTHER" id="PTHR43861">
    <property type="entry name" value="TRANS-ACONITATE 2-METHYLTRANSFERASE-RELATED"/>
    <property type="match status" value="1"/>
</dbReference>
<dbReference type="Gene3D" id="3.40.50.150">
    <property type="entry name" value="Vaccinia Virus protein VP39"/>
    <property type="match status" value="1"/>
</dbReference>
<dbReference type="EMBL" id="BMMS01000041">
    <property type="protein sequence ID" value="GGO98886.1"/>
    <property type="molecule type" value="Genomic_DNA"/>
</dbReference>